<dbReference type="SUPFAM" id="SSF46767">
    <property type="entry name" value="Methylated DNA-protein cysteine methyltransferase, C-terminal domain"/>
    <property type="match status" value="1"/>
</dbReference>
<keyword evidence="6 9" id="KW-0227">DNA damage</keyword>
<dbReference type="GO" id="GO:0003908">
    <property type="term" value="F:methylated-DNA-[protein]-cysteine S-methyltransferase activity"/>
    <property type="evidence" value="ECO:0007669"/>
    <property type="project" value="UniProtKB-UniRule"/>
</dbReference>
<keyword evidence="5 9" id="KW-0808">Transferase</keyword>
<dbReference type="InterPro" id="IPR001497">
    <property type="entry name" value="MethylDNA_cys_MeTrfase_AS"/>
</dbReference>
<evidence type="ECO:0000313" key="13">
    <source>
        <dbReference type="Proteomes" id="UP000549517"/>
    </source>
</evidence>
<evidence type="ECO:0000256" key="8">
    <source>
        <dbReference type="ARBA" id="ARBA00049348"/>
    </source>
</evidence>
<evidence type="ECO:0000313" key="12">
    <source>
        <dbReference type="EMBL" id="NNG79024.1"/>
    </source>
</evidence>
<dbReference type="InterPro" id="IPR023546">
    <property type="entry name" value="MGMT"/>
</dbReference>
<gene>
    <name evidence="12" type="ORF">HLA91_06505</name>
</gene>
<dbReference type="GO" id="GO:0032259">
    <property type="term" value="P:methylation"/>
    <property type="evidence" value="ECO:0007669"/>
    <property type="project" value="UniProtKB-KW"/>
</dbReference>
<evidence type="ECO:0000256" key="2">
    <source>
        <dbReference type="ARBA" id="ARBA00008711"/>
    </source>
</evidence>
<dbReference type="Gene3D" id="1.10.10.10">
    <property type="entry name" value="Winged helix-like DNA-binding domain superfamily/Winged helix DNA-binding domain"/>
    <property type="match status" value="1"/>
</dbReference>
<dbReference type="PANTHER" id="PTHR10815">
    <property type="entry name" value="METHYLATED-DNA--PROTEIN-CYSTEINE METHYLTRANSFERASE"/>
    <property type="match status" value="1"/>
</dbReference>
<keyword evidence="7 9" id="KW-0234">DNA repair</keyword>
<comment type="catalytic activity">
    <reaction evidence="8 9">
        <text>a 6-O-methyl-2'-deoxyguanosine in DNA + L-cysteinyl-[protein] = S-methyl-L-cysteinyl-[protein] + a 2'-deoxyguanosine in DNA</text>
        <dbReference type="Rhea" id="RHEA:24000"/>
        <dbReference type="Rhea" id="RHEA-COMP:10131"/>
        <dbReference type="Rhea" id="RHEA-COMP:10132"/>
        <dbReference type="Rhea" id="RHEA-COMP:11367"/>
        <dbReference type="Rhea" id="RHEA-COMP:11368"/>
        <dbReference type="ChEBI" id="CHEBI:29950"/>
        <dbReference type="ChEBI" id="CHEBI:82612"/>
        <dbReference type="ChEBI" id="CHEBI:85445"/>
        <dbReference type="ChEBI" id="CHEBI:85448"/>
        <dbReference type="EC" id="2.1.1.63"/>
    </reaction>
</comment>
<comment type="catalytic activity">
    <reaction evidence="1 9">
        <text>a 4-O-methyl-thymidine in DNA + L-cysteinyl-[protein] = a thymidine in DNA + S-methyl-L-cysteinyl-[protein]</text>
        <dbReference type="Rhea" id="RHEA:53428"/>
        <dbReference type="Rhea" id="RHEA-COMP:10131"/>
        <dbReference type="Rhea" id="RHEA-COMP:10132"/>
        <dbReference type="Rhea" id="RHEA-COMP:13555"/>
        <dbReference type="Rhea" id="RHEA-COMP:13556"/>
        <dbReference type="ChEBI" id="CHEBI:29950"/>
        <dbReference type="ChEBI" id="CHEBI:82612"/>
        <dbReference type="ChEBI" id="CHEBI:137386"/>
        <dbReference type="ChEBI" id="CHEBI:137387"/>
        <dbReference type="EC" id="2.1.1.63"/>
    </reaction>
</comment>
<dbReference type="GO" id="GO:0005737">
    <property type="term" value="C:cytoplasm"/>
    <property type="evidence" value="ECO:0007669"/>
    <property type="project" value="UniProtKB-SubCell"/>
</dbReference>
<comment type="similarity">
    <text evidence="2 9">Belongs to the MGMT family.</text>
</comment>
<comment type="miscellaneous">
    <text evidence="9">This enzyme catalyzes only one turnover and therefore is not strictly catalytic. According to one definition, an enzyme is a biocatalyst that acts repeatedly and over many reaction cycles.</text>
</comment>
<evidence type="ECO:0000256" key="7">
    <source>
        <dbReference type="ARBA" id="ARBA00023204"/>
    </source>
</evidence>
<sequence length="199" mass="21534">MLMKDLSHLFPLDEEHMRRVRQLLDDHAGDAGLVDVGYTIIDSPIGALLLAATPTGLVRVAFDGEDHDAVLAELAEKISPRVLEADAQLAPIAAQVEEYFAGQRREFDIPLDRRLSTGFRREVQRQLSEIPYGTTQSYSEVAAAVGQPTAVRAVGTACAQNPIPLIVPCHRVLRSDGSLGGYRGGLPAKQQLLELEAAA</sequence>
<proteinExistence type="inferred from homology"/>
<comment type="subcellular location">
    <subcellularLocation>
        <location evidence="9">Cytoplasm</location>
    </subcellularLocation>
</comment>
<reference evidence="12 13" key="1">
    <citation type="submission" date="2020-05" db="EMBL/GenBank/DDBJ databases">
        <title>MicrobeNet Type strains.</title>
        <authorList>
            <person name="Nicholson A.C."/>
        </authorList>
    </citation>
    <scope>NUCLEOTIDE SEQUENCE [LARGE SCALE GENOMIC DNA]</scope>
    <source>
        <strain evidence="12 13">CCUG 46604</strain>
    </source>
</reference>
<dbReference type="HAMAP" id="MF_00772">
    <property type="entry name" value="OGT"/>
    <property type="match status" value="1"/>
</dbReference>
<dbReference type="Proteomes" id="UP000549517">
    <property type="component" value="Unassembled WGS sequence"/>
</dbReference>
<accession>A0A849AWL0</accession>
<name>A0A849AWL0_9MICO</name>
<feature type="domain" description="Methylated-DNA-[protein]-cysteine S-methyltransferase DNA binding" evidence="10">
    <location>
        <begin position="119"/>
        <end position="197"/>
    </location>
</feature>
<dbReference type="GO" id="GO:0006307">
    <property type="term" value="P:DNA alkylation repair"/>
    <property type="evidence" value="ECO:0007669"/>
    <property type="project" value="UniProtKB-UniRule"/>
</dbReference>
<dbReference type="InterPro" id="IPR036217">
    <property type="entry name" value="MethylDNA_cys_MeTrfase_DNAb"/>
</dbReference>
<dbReference type="EC" id="2.1.1.63" evidence="9"/>
<dbReference type="InterPro" id="IPR008332">
    <property type="entry name" value="MethylG_MeTrfase_N"/>
</dbReference>
<evidence type="ECO:0000259" key="10">
    <source>
        <dbReference type="Pfam" id="PF01035"/>
    </source>
</evidence>
<comment type="function">
    <text evidence="9">Involved in the cellular defense against the biological effects of O6-methylguanine (O6-MeG) and O4-methylthymine (O4-MeT) in DNA. Repairs the methylated nucleobase in DNA by stoichiometrically transferring the methyl group to a cysteine residue in the enzyme. This is a suicide reaction: the enzyme is irreversibly inactivated.</text>
</comment>
<dbReference type="FunFam" id="1.10.10.10:FF:000214">
    <property type="entry name" value="Methylated-DNA--protein-cysteine methyltransferase"/>
    <property type="match status" value="1"/>
</dbReference>
<organism evidence="12 13">
    <name type="scientific">Brevibacterium luteolum</name>
    <dbReference type="NCBI Taxonomy" id="199591"/>
    <lineage>
        <taxon>Bacteria</taxon>
        <taxon>Bacillati</taxon>
        <taxon>Actinomycetota</taxon>
        <taxon>Actinomycetes</taxon>
        <taxon>Micrococcales</taxon>
        <taxon>Brevibacteriaceae</taxon>
        <taxon>Brevibacterium</taxon>
    </lineage>
</organism>
<dbReference type="SUPFAM" id="SSF53155">
    <property type="entry name" value="Methylated DNA-protein cysteine methyltransferase domain"/>
    <property type="match status" value="1"/>
</dbReference>
<dbReference type="EMBL" id="JABEMC010000003">
    <property type="protein sequence ID" value="NNG79024.1"/>
    <property type="molecule type" value="Genomic_DNA"/>
</dbReference>
<keyword evidence="3 9" id="KW-0963">Cytoplasm</keyword>
<evidence type="ECO:0000256" key="3">
    <source>
        <dbReference type="ARBA" id="ARBA00022490"/>
    </source>
</evidence>
<dbReference type="InterPro" id="IPR014048">
    <property type="entry name" value="MethylDNA_cys_MeTrfase_DNA-bd"/>
</dbReference>
<feature type="domain" description="Methylguanine DNA methyltransferase ribonuclease-like" evidence="11">
    <location>
        <begin position="38"/>
        <end position="112"/>
    </location>
</feature>
<evidence type="ECO:0000256" key="6">
    <source>
        <dbReference type="ARBA" id="ARBA00022763"/>
    </source>
</evidence>
<dbReference type="InterPro" id="IPR036388">
    <property type="entry name" value="WH-like_DNA-bd_sf"/>
</dbReference>
<evidence type="ECO:0000256" key="5">
    <source>
        <dbReference type="ARBA" id="ARBA00022679"/>
    </source>
</evidence>
<evidence type="ECO:0000259" key="11">
    <source>
        <dbReference type="Pfam" id="PF02870"/>
    </source>
</evidence>
<dbReference type="Pfam" id="PF01035">
    <property type="entry name" value="DNA_binding_1"/>
    <property type="match status" value="1"/>
</dbReference>
<dbReference type="PANTHER" id="PTHR10815:SF5">
    <property type="entry name" value="METHYLATED-DNA--PROTEIN-CYSTEINE METHYLTRANSFERASE"/>
    <property type="match status" value="1"/>
</dbReference>
<dbReference type="Gene3D" id="3.30.160.70">
    <property type="entry name" value="Methylated DNA-protein cysteine methyltransferase domain"/>
    <property type="match status" value="1"/>
</dbReference>
<dbReference type="CDD" id="cd06445">
    <property type="entry name" value="ATase"/>
    <property type="match status" value="1"/>
</dbReference>
<dbReference type="InterPro" id="IPR036631">
    <property type="entry name" value="MGMT_N_sf"/>
</dbReference>
<evidence type="ECO:0000256" key="9">
    <source>
        <dbReference type="HAMAP-Rule" id="MF_00772"/>
    </source>
</evidence>
<dbReference type="AlphaFoldDB" id="A0A849AWL0"/>
<protein>
    <recommendedName>
        <fullName evidence="9">Methylated-DNA--protein-cysteine methyltransferase</fullName>
        <ecNumber evidence="9">2.1.1.63</ecNumber>
    </recommendedName>
    <alternativeName>
        <fullName evidence="9">6-O-methylguanine-DNA methyltransferase</fullName>
        <shortName evidence="9">MGMT</shortName>
    </alternativeName>
    <alternativeName>
        <fullName evidence="9">O-6-methylguanine-DNA-alkyltransferase</fullName>
    </alternativeName>
</protein>
<feature type="active site" description="Nucleophile; methyl group acceptor" evidence="9">
    <location>
        <position position="169"/>
    </location>
</feature>
<evidence type="ECO:0000256" key="1">
    <source>
        <dbReference type="ARBA" id="ARBA00001286"/>
    </source>
</evidence>
<comment type="caution">
    <text evidence="12">The sequence shown here is derived from an EMBL/GenBank/DDBJ whole genome shotgun (WGS) entry which is preliminary data.</text>
</comment>
<dbReference type="Pfam" id="PF02870">
    <property type="entry name" value="Methyltransf_1N"/>
    <property type="match status" value="1"/>
</dbReference>
<keyword evidence="4 9" id="KW-0489">Methyltransferase</keyword>
<evidence type="ECO:0000256" key="4">
    <source>
        <dbReference type="ARBA" id="ARBA00022603"/>
    </source>
</evidence>
<dbReference type="NCBIfam" id="TIGR00589">
    <property type="entry name" value="ogt"/>
    <property type="match status" value="1"/>
</dbReference>
<dbReference type="PROSITE" id="PS00374">
    <property type="entry name" value="MGMT"/>
    <property type="match status" value="1"/>
</dbReference>